<dbReference type="PANTHER" id="PTHR30126">
    <property type="entry name" value="HTH-TYPE TRANSCRIPTIONAL REGULATOR"/>
    <property type="match status" value="1"/>
</dbReference>
<dbReference type="InterPro" id="IPR005119">
    <property type="entry name" value="LysR_subst-bd"/>
</dbReference>
<comment type="similarity">
    <text evidence="1">Belongs to the LysR transcriptional regulatory family.</text>
</comment>
<keyword evidence="6" id="KW-0614">Plasmid</keyword>
<evidence type="ECO:0000256" key="1">
    <source>
        <dbReference type="ARBA" id="ARBA00009437"/>
    </source>
</evidence>
<protein>
    <submittedName>
        <fullName evidence="6">LysR family transcriptional regulator</fullName>
    </submittedName>
</protein>
<dbReference type="Gene3D" id="1.10.10.10">
    <property type="entry name" value="Winged helix-like DNA-binding domain superfamily/Winged helix DNA-binding domain"/>
    <property type="match status" value="1"/>
</dbReference>
<sequence length="294" mass="31731">MTLEQLRIFVAVADTLSMTRASERLHLTQPAVSAAIAALEQRHATHLFDRVGRRLELTEAGRLFMPEARAVLARADDACRVLEDLDGLTRGEIRIAASQTVATYWLPRRMARFAAQAPNVQLRLLVGNSAQSAARVLSGEADIAFVEAEVSEDLLSARVVGTDRIGLYAAADHPLVGRHFLRADLEAARWVMREPGSGTRNHATAGLAGSGVDVDRLQILLELPSNGAALEAIEDGELVTAVSELAAAARVGMKLIAPLQWPLPSRNFTMLLHRARRPSRAVTAFVAGLERGAS</sequence>
<evidence type="ECO:0000259" key="5">
    <source>
        <dbReference type="PROSITE" id="PS50931"/>
    </source>
</evidence>
<evidence type="ECO:0000313" key="7">
    <source>
        <dbReference type="Proteomes" id="UP000664914"/>
    </source>
</evidence>
<dbReference type="AlphaFoldDB" id="A0A975DAZ7"/>
<evidence type="ECO:0000256" key="4">
    <source>
        <dbReference type="ARBA" id="ARBA00023163"/>
    </source>
</evidence>
<reference evidence="6" key="1">
    <citation type="submission" date="2020-07" db="EMBL/GenBank/DDBJ databases">
        <authorList>
            <person name="Camacho E."/>
        </authorList>
    </citation>
    <scope>NUCLEOTIDE SEQUENCE</scope>
    <source>
        <strain evidence="6">MPO218</strain>
        <plasmid evidence="6">pIBU218</plasmid>
    </source>
</reference>
<dbReference type="InterPro" id="IPR036388">
    <property type="entry name" value="WH-like_DNA-bd_sf"/>
</dbReference>
<dbReference type="PROSITE" id="PS50931">
    <property type="entry name" value="HTH_LYSR"/>
    <property type="match status" value="1"/>
</dbReference>
<dbReference type="Pfam" id="PF03466">
    <property type="entry name" value="LysR_substrate"/>
    <property type="match status" value="1"/>
</dbReference>
<geneLocation type="plasmid" evidence="6 7">
    <name>pIBU218</name>
</geneLocation>
<keyword evidence="3" id="KW-0238">DNA-binding</keyword>
<reference evidence="6" key="2">
    <citation type="submission" date="2021-04" db="EMBL/GenBank/DDBJ databases">
        <title>Isolation and genomic analysis of the ibuprofen-degrading bacterium Sphingomonas strain MPO218.</title>
        <authorList>
            <person name="Aulestia M."/>
            <person name="Flores A."/>
            <person name="Mangas E.L."/>
            <person name="Perez-Pulido A.J."/>
            <person name="Santero E."/>
            <person name="Camacho E.M."/>
        </authorList>
    </citation>
    <scope>NUCLEOTIDE SEQUENCE</scope>
    <source>
        <strain evidence="6">MPO218</strain>
        <plasmid evidence="6">pIBU218</plasmid>
    </source>
</reference>
<organism evidence="6 7">
    <name type="scientific">Rhizorhabdus wittichii</name>
    <dbReference type="NCBI Taxonomy" id="160791"/>
    <lineage>
        <taxon>Bacteria</taxon>
        <taxon>Pseudomonadati</taxon>
        <taxon>Pseudomonadota</taxon>
        <taxon>Alphaproteobacteria</taxon>
        <taxon>Sphingomonadales</taxon>
        <taxon>Sphingomonadaceae</taxon>
        <taxon>Rhizorhabdus</taxon>
    </lineage>
</organism>
<gene>
    <name evidence="6" type="ORF">HRJ34_27480</name>
</gene>
<name>A0A975DAZ7_9SPHN</name>
<keyword evidence="2" id="KW-0805">Transcription regulation</keyword>
<evidence type="ECO:0000313" key="6">
    <source>
        <dbReference type="EMBL" id="QTH24820.1"/>
    </source>
</evidence>
<dbReference type="SUPFAM" id="SSF53850">
    <property type="entry name" value="Periplasmic binding protein-like II"/>
    <property type="match status" value="1"/>
</dbReference>
<proteinExistence type="inferred from homology"/>
<accession>A0A975DAZ7</accession>
<dbReference type="PRINTS" id="PR00039">
    <property type="entry name" value="HTHLYSR"/>
</dbReference>
<evidence type="ECO:0000256" key="3">
    <source>
        <dbReference type="ARBA" id="ARBA00023125"/>
    </source>
</evidence>
<dbReference type="GO" id="GO:0000976">
    <property type="term" value="F:transcription cis-regulatory region binding"/>
    <property type="evidence" value="ECO:0007669"/>
    <property type="project" value="TreeGrafter"/>
</dbReference>
<dbReference type="GO" id="GO:0003700">
    <property type="term" value="F:DNA-binding transcription factor activity"/>
    <property type="evidence" value="ECO:0007669"/>
    <property type="project" value="InterPro"/>
</dbReference>
<dbReference type="InterPro" id="IPR036390">
    <property type="entry name" value="WH_DNA-bd_sf"/>
</dbReference>
<keyword evidence="4" id="KW-0804">Transcription</keyword>
<dbReference type="EMBL" id="CP059320">
    <property type="protein sequence ID" value="QTH24820.1"/>
    <property type="molecule type" value="Genomic_DNA"/>
</dbReference>
<dbReference type="FunFam" id="1.10.10.10:FF:000001">
    <property type="entry name" value="LysR family transcriptional regulator"/>
    <property type="match status" value="1"/>
</dbReference>
<dbReference type="Proteomes" id="UP000664914">
    <property type="component" value="Plasmid pIBU218"/>
</dbReference>
<dbReference type="SUPFAM" id="SSF46785">
    <property type="entry name" value="Winged helix' DNA-binding domain"/>
    <property type="match status" value="1"/>
</dbReference>
<dbReference type="RefSeq" id="WP_208634534.1">
    <property type="nucleotide sequence ID" value="NZ_CP059320.1"/>
</dbReference>
<dbReference type="InterPro" id="IPR000847">
    <property type="entry name" value="LysR_HTH_N"/>
</dbReference>
<dbReference type="Pfam" id="PF00126">
    <property type="entry name" value="HTH_1"/>
    <property type="match status" value="1"/>
</dbReference>
<dbReference type="Gene3D" id="3.40.190.290">
    <property type="match status" value="1"/>
</dbReference>
<evidence type="ECO:0000256" key="2">
    <source>
        <dbReference type="ARBA" id="ARBA00023015"/>
    </source>
</evidence>
<dbReference type="PANTHER" id="PTHR30126:SF39">
    <property type="entry name" value="HTH-TYPE TRANSCRIPTIONAL REGULATOR CYSL"/>
    <property type="match status" value="1"/>
</dbReference>
<feature type="domain" description="HTH lysR-type" evidence="5">
    <location>
        <begin position="1"/>
        <end position="58"/>
    </location>
</feature>